<dbReference type="InterPro" id="IPR007345">
    <property type="entry name" value="Polysacch_pyruvyl_Trfase"/>
</dbReference>
<proteinExistence type="predicted"/>
<feature type="domain" description="Polysaccharide pyruvyl transferase" evidence="1">
    <location>
        <begin position="55"/>
        <end position="337"/>
    </location>
</feature>
<reference evidence="2 3" key="4">
    <citation type="journal article" date="2009" name="Appl. Environ. Microbiol.">
        <title>Comparative genome-wide transcriptional profiling of Azorhizobium caulinodans ORS571 grown under free-living and symbiotic conditions.</title>
        <authorList>
            <person name="Tsukada S."/>
            <person name="Aono T."/>
            <person name="Akiba N."/>
            <person name="Lee KB."/>
            <person name="Liu CT."/>
            <person name="Toyazaki H."/>
            <person name="Oyaizu H."/>
        </authorList>
    </citation>
    <scope>NUCLEOTIDE SEQUENCE [LARGE SCALE GENOMIC DNA]</scope>
    <source>
        <strain evidence="3">ATCC 43989 / DSM 5975 / JCM 20966 / LMG 6465 / NBRC 14845 / NCIMB 13405 / ORS 571</strain>
    </source>
</reference>
<reference evidence="2 3" key="6">
    <citation type="journal article" date="2011" name="Appl. Environ. Microbiol.">
        <title>Involvement of the azorhizobial chromosome partition gene (parA) in the onset of bacteroid differentiation during Sesbania rostrata stem nodule development.</title>
        <authorList>
            <person name="Liu CT."/>
            <person name="Lee KB."/>
            <person name="Wang YS."/>
            <person name="Peng MH."/>
            <person name="Lee KT."/>
            <person name="Suzuki S."/>
            <person name="Suzuki T."/>
            <person name="Oyaizu H."/>
        </authorList>
    </citation>
    <scope>NUCLEOTIDE SEQUENCE [LARGE SCALE GENOMIC DNA]</scope>
    <source>
        <strain evidence="3">ATCC 43989 / DSM 5975 / JCM 20966 / LMG 6465 / NBRC 14845 / NCIMB 13405 / ORS 571</strain>
    </source>
</reference>
<keyword evidence="3" id="KW-1185">Reference proteome</keyword>
<dbReference type="AlphaFoldDB" id="A8IHW7"/>
<evidence type="ECO:0000259" key="1">
    <source>
        <dbReference type="Pfam" id="PF04230"/>
    </source>
</evidence>
<reference evidence="3" key="2">
    <citation type="submission" date="2007-04" db="EMBL/GenBank/DDBJ databases">
        <title>Complete genome sequence of the nitrogen-fixing bacterium Azorhizobium caulinodans ORS571.</title>
        <authorList>
            <person name="Lee K.B."/>
            <person name="Backer P.D."/>
            <person name="Aono T."/>
            <person name="Liu C.T."/>
            <person name="Suzuki S."/>
            <person name="Suzuki T."/>
            <person name="Kaneko T."/>
            <person name="Yamada M."/>
            <person name="Tabata S."/>
            <person name="Kupfer D.M."/>
            <person name="Najar F.Z."/>
            <person name="Wiley G.B."/>
            <person name="Roe B."/>
            <person name="Binnewies T."/>
            <person name="Ussery D."/>
            <person name="Vereecke D."/>
            <person name="Gevers D."/>
            <person name="Holsters M."/>
            <person name="Oyaizu H."/>
        </authorList>
    </citation>
    <scope>NUCLEOTIDE SEQUENCE [LARGE SCALE GENOMIC DNA]</scope>
    <source>
        <strain evidence="3">ATCC 43989 / DSM 5975 / JCM 20966 / LMG 6465 / NBRC 14845 / NCIMB 13405 / ORS 571</strain>
    </source>
</reference>
<dbReference type="Pfam" id="PF04230">
    <property type="entry name" value="PS_pyruv_trans"/>
    <property type="match status" value="1"/>
</dbReference>
<dbReference type="eggNOG" id="COG2327">
    <property type="taxonomic scope" value="Bacteria"/>
</dbReference>
<dbReference type="EMBL" id="AP009384">
    <property type="protein sequence ID" value="BAF89329.1"/>
    <property type="molecule type" value="Genomic_DNA"/>
</dbReference>
<sequence length="409" mass="46120">MIARPARRTFMSATPAAPRRARIGVLMPAGKVMDHDRVVTHTYGDPEKATSLFTNIGDCFVFESSLRILDYADVQPIYAGENTVPSDAYVEKLNQLDFLFLRGSNYINTNGKWDAITALLERTKVPVMAFGIGVQTPDNSEDYVNESTKRFLQLVADRSTSIAIRGTLSQKALKSIGIDKVRIIGCPTAFRHRKPTISIKRIASGDISNLGFTLRRKTHGSQTLQRYMLRTLAEQYKTRIFCAGELEEKQIFYAERGMLKDSGDVQAKAIDALINENWFYGPRDPLIDLYKSQLAVFEAVQDFEAGLKEMDGVTGFRLHGNLLALANGVPALYVTYDTRTREFVQTLGIPSIDIKQMDRFSFQKAWDKADFGTFEKAYALRFKELKAFLEENGMPHRLERPMPKLVAAE</sequence>
<dbReference type="KEGG" id="azc:AZC_3331"/>
<evidence type="ECO:0000313" key="3">
    <source>
        <dbReference type="Proteomes" id="UP000000270"/>
    </source>
</evidence>
<dbReference type="Proteomes" id="UP000000270">
    <property type="component" value="Chromosome"/>
</dbReference>
<gene>
    <name evidence="2" type="ordered locus">AZC_3331</name>
</gene>
<reference evidence="2 3" key="5">
    <citation type="journal article" date="2010" name="Appl. Environ. Microbiol.">
        <title>phrR-like gene praR of Azorhizobium caulinodans ORS571 is essential for symbiosis with Sesbania rostrata and is involved in expression of reb genes.</title>
        <authorList>
            <person name="Akiba N."/>
            <person name="Aono T."/>
            <person name="Toyazaki H."/>
            <person name="Sato S."/>
            <person name="Oyaizu H."/>
        </authorList>
    </citation>
    <scope>NUCLEOTIDE SEQUENCE [LARGE SCALE GENOMIC DNA]</scope>
    <source>
        <strain evidence="3">ATCC 43989 / DSM 5975 / JCM 20966 / LMG 6465 / NBRC 14845 / NCIMB 13405 / ORS 571</strain>
    </source>
</reference>
<evidence type="ECO:0000313" key="2">
    <source>
        <dbReference type="EMBL" id="BAF89329.1"/>
    </source>
</evidence>
<dbReference type="HOGENOM" id="CLU_037729_1_0_5"/>
<reference evidence="2 3" key="1">
    <citation type="journal article" date="2007" name="Appl. Environ. Microbiol.">
        <title>Rhizobial factors required for stem nodule maturation and maintenance in Sesbania rostrata-Azorhizobium caulinodans ORS571 symbiosis.</title>
        <authorList>
            <person name="Suzuki S."/>
            <person name="Aono T."/>
            <person name="Lee KB."/>
            <person name="Suzuki T."/>
            <person name="Liu CT."/>
            <person name="Miwa H."/>
            <person name="Wakao S."/>
            <person name="Iki T."/>
            <person name="Oyaizu H."/>
        </authorList>
    </citation>
    <scope>NUCLEOTIDE SEQUENCE [LARGE SCALE GENOMIC DNA]</scope>
    <source>
        <strain evidence="3">ATCC 43989 / DSM 5975 / JCM 20966 / LMG 6465 / NBRC 14845 / NCIMB 13405 / ORS 571</strain>
    </source>
</reference>
<reference evidence="2 3" key="3">
    <citation type="journal article" date="2008" name="BMC Genomics">
        <title>The genome of the versatile nitrogen fixer Azorhizobium caulinodans ORS571.</title>
        <authorList>
            <person name="Lee KB."/>
            <person name="Backer P.D."/>
            <person name="Aono T."/>
            <person name="Liu CT."/>
            <person name="Suzuki S."/>
            <person name="Suzuki T."/>
            <person name="Kaneko T."/>
            <person name="Yamada M."/>
            <person name="Tabata S."/>
            <person name="Kupfer D.M."/>
            <person name="Najar F.Z."/>
            <person name="Wiley G.B."/>
            <person name="Roe B."/>
            <person name="Binnewies T.T."/>
            <person name="Ussery D.W."/>
            <person name="D'Haeze W."/>
            <person name="Herder J.D."/>
            <person name="Gevers D."/>
            <person name="Vereecke D."/>
            <person name="Holsters M."/>
            <person name="Oyaizu H."/>
        </authorList>
    </citation>
    <scope>NUCLEOTIDE SEQUENCE [LARGE SCALE GENOMIC DNA]</scope>
    <source>
        <strain evidence="3">ATCC 43989 / DSM 5975 / JCM 20966 / LMG 6465 / NBRC 14845 / NCIMB 13405 / ORS 571</strain>
    </source>
</reference>
<organism evidence="2 3">
    <name type="scientific">Azorhizobium caulinodans (strain ATCC 43989 / DSM 5975 / JCM 20966 / LMG 6465 / NBRC 14845 / NCIMB 13405 / ORS 571)</name>
    <dbReference type="NCBI Taxonomy" id="438753"/>
    <lineage>
        <taxon>Bacteria</taxon>
        <taxon>Pseudomonadati</taxon>
        <taxon>Pseudomonadota</taxon>
        <taxon>Alphaproteobacteria</taxon>
        <taxon>Hyphomicrobiales</taxon>
        <taxon>Xanthobacteraceae</taxon>
        <taxon>Azorhizobium</taxon>
    </lineage>
</organism>
<accession>A8IHW7</accession>
<name>A8IHW7_AZOC5</name>
<protein>
    <recommendedName>
        <fullName evidence="1">Polysaccharide pyruvyl transferase domain-containing protein</fullName>
    </recommendedName>
</protein>
<dbReference type="STRING" id="438753.AZC_3331"/>